<evidence type="ECO:0000313" key="1">
    <source>
        <dbReference type="Proteomes" id="UP000515154"/>
    </source>
</evidence>
<proteinExistence type="predicted"/>
<dbReference type="Proteomes" id="UP000515154">
    <property type="component" value="Unplaced"/>
</dbReference>
<dbReference type="KEGG" id="osn:115227258"/>
<evidence type="ECO:0000313" key="2">
    <source>
        <dbReference type="RefSeq" id="XP_029654004.2"/>
    </source>
</evidence>
<name>A0A6P7TPB1_9MOLL</name>
<keyword evidence="1" id="KW-1185">Reference proteome</keyword>
<dbReference type="AlphaFoldDB" id="A0A6P7TPB1"/>
<accession>A0A6P7TPB1</accession>
<organism evidence="1 2">
    <name type="scientific">Octopus sinensis</name>
    <name type="common">East Asian common octopus</name>
    <dbReference type="NCBI Taxonomy" id="2607531"/>
    <lineage>
        <taxon>Eukaryota</taxon>
        <taxon>Metazoa</taxon>
        <taxon>Spiralia</taxon>
        <taxon>Lophotrochozoa</taxon>
        <taxon>Mollusca</taxon>
        <taxon>Cephalopoda</taxon>
        <taxon>Coleoidea</taxon>
        <taxon>Octopodiformes</taxon>
        <taxon>Octopoda</taxon>
        <taxon>Incirrata</taxon>
        <taxon>Octopodidae</taxon>
        <taxon>Octopus</taxon>
    </lineage>
</organism>
<protein>
    <submittedName>
        <fullName evidence="2">Uncharacterized protein LOC115227258</fullName>
    </submittedName>
</protein>
<gene>
    <name evidence="2" type="primary">LOC115227258</name>
</gene>
<feature type="non-terminal residue" evidence="2">
    <location>
        <position position="1"/>
    </location>
</feature>
<reference evidence="2" key="1">
    <citation type="submission" date="2025-08" db="UniProtKB">
        <authorList>
            <consortium name="RefSeq"/>
        </authorList>
    </citation>
    <scope>IDENTIFICATION</scope>
</reference>
<sequence length="361" mass="39788">VKVQCGVVTVYASFHNSYPNEADYDYKALATDDQPGKLFLAEESELNKLALTVLSKTRFDLKSSACNNPSYDININPTAPTVVEHTSVTQYGHSKNYRDKQQVLQVTNTTKSTLGTTVVVKVQCGVVTVYGSFNNSYPNEADYDYKISATDYQPGKLFLVQESELDKLFLTVFSKKRFDLNSSACNNPSYNVSINPTASRVEAACLVKHVHSPCTAKQLDSACYNATPVVGEISQLLNNSILKNGKIQEHVLEITNSTDSSGSAILVSVRCAEVTVYGAFNNRYPTEDDYDYKTYAKDGSPGKITLERESQTDNLTLTVLSKKQQGLNSSTCDHPSYTVIIEPKGKQMVSHSNVILYLVVI</sequence>
<dbReference type="RefSeq" id="XP_029654004.2">
    <property type="nucleotide sequence ID" value="XM_029798144.2"/>
</dbReference>